<dbReference type="AlphaFoldDB" id="A0A3M8SPD5"/>
<evidence type="ECO:0000313" key="2">
    <source>
        <dbReference type="Proteomes" id="UP000267049"/>
    </source>
</evidence>
<reference evidence="1 2" key="1">
    <citation type="submission" date="2018-11" db="EMBL/GenBank/DDBJ databases">
        <title>Lysobacter cryohumiis sp. nov., isolated from soil in the Tianshan Mountains, Xinjiang, China.</title>
        <authorList>
            <person name="Luo Y."/>
            <person name="Sheng H."/>
        </authorList>
    </citation>
    <scope>NUCLEOTIDE SEQUENCE [LARGE SCALE GENOMIC DNA]</scope>
    <source>
        <strain evidence="1 2">ZS60</strain>
    </source>
</reference>
<dbReference type="OrthoDB" id="6353325at2"/>
<name>A0A3M8SPD5_9GAMM</name>
<dbReference type="InterPro" id="IPR011990">
    <property type="entry name" value="TPR-like_helical_dom_sf"/>
</dbReference>
<dbReference type="EMBL" id="RIBS01000005">
    <property type="protein sequence ID" value="RNF83208.1"/>
    <property type="molecule type" value="Genomic_DNA"/>
</dbReference>
<sequence length="284" mass="29871">MAAKNTWTAFPHDASAFAYEGDALKKAWPKLHAGDVEPFPDSKRAAALIAAAGKAAPKGLDADALASALQDGWRAFHRGDFKQAFGAGQALGVVGTSLAVKAIGIHATYLVDDDGEKLKRFEQAAKLTEAAVAALPDDANSHYRHAFALGRYSQHLGLLKAIKQGIAGKVRHALDAALELAPKHAEAHTAMALYHAEIIGKVGGMIGGLTYGAKSAEADKHIKTALKLTADSPIAHIEHGNVLMLLHGDKQEAAAAAAYEKAGKLKPHDAMEALDAEYARAQLE</sequence>
<dbReference type="Proteomes" id="UP000267049">
    <property type="component" value="Unassembled WGS sequence"/>
</dbReference>
<dbReference type="RefSeq" id="WP_123088339.1">
    <property type="nucleotide sequence ID" value="NZ_RIBS01000005.1"/>
</dbReference>
<comment type="caution">
    <text evidence="1">The sequence shown here is derived from an EMBL/GenBank/DDBJ whole genome shotgun (WGS) entry which is preliminary data.</text>
</comment>
<gene>
    <name evidence="1" type="ORF">EER27_11950</name>
</gene>
<proteinExistence type="predicted"/>
<accession>A0A3M8SPD5</accession>
<dbReference type="SUPFAM" id="SSF48452">
    <property type="entry name" value="TPR-like"/>
    <property type="match status" value="1"/>
</dbReference>
<dbReference type="Gene3D" id="1.25.40.10">
    <property type="entry name" value="Tetratricopeptide repeat domain"/>
    <property type="match status" value="1"/>
</dbReference>
<evidence type="ECO:0000313" key="1">
    <source>
        <dbReference type="EMBL" id="RNF83208.1"/>
    </source>
</evidence>
<evidence type="ECO:0008006" key="3">
    <source>
        <dbReference type="Google" id="ProtNLM"/>
    </source>
</evidence>
<organism evidence="1 2">
    <name type="scientific">Montanilutibacter psychrotolerans</name>
    <dbReference type="NCBI Taxonomy" id="1327343"/>
    <lineage>
        <taxon>Bacteria</taxon>
        <taxon>Pseudomonadati</taxon>
        <taxon>Pseudomonadota</taxon>
        <taxon>Gammaproteobacteria</taxon>
        <taxon>Lysobacterales</taxon>
        <taxon>Lysobacteraceae</taxon>
        <taxon>Montanilutibacter</taxon>
    </lineage>
</organism>
<keyword evidence="2" id="KW-1185">Reference proteome</keyword>
<protein>
    <recommendedName>
        <fullName evidence="3">Tetratricopeptide repeat protein</fullName>
    </recommendedName>
</protein>